<dbReference type="OrthoDB" id="498590at2759"/>
<dbReference type="GO" id="GO:0003682">
    <property type="term" value="F:chromatin binding"/>
    <property type="evidence" value="ECO:0007669"/>
    <property type="project" value="TreeGrafter"/>
</dbReference>
<reference evidence="4" key="1">
    <citation type="submission" date="2021-06" db="EMBL/GenBank/DDBJ databases">
        <authorList>
            <person name="Kallberg Y."/>
            <person name="Tangrot J."/>
            <person name="Rosling A."/>
        </authorList>
    </citation>
    <scope>NUCLEOTIDE SEQUENCE</scope>
    <source>
        <strain evidence="4">AZ414A</strain>
    </source>
</reference>
<organism evidence="4 5">
    <name type="scientific">Diversispora eburnea</name>
    <dbReference type="NCBI Taxonomy" id="1213867"/>
    <lineage>
        <taxon>Eukaryota</taxon>
        <taxon>Fungi</taxon>
        <taxon>Fungi incertae sedis</taxon>
        <taxon>Mucoromycota</taxon>
        <taxon>Glomeromycotina</taxon>
        <taxon>Glomeromycetes</taxon>
        <taxon>Diversisporales</taxon>
        <taxon>Diversisporaceae</taxon>
        <taxon>Diversispora</taxon>
    </lineage>
</organism>
<evidence type="ECO:0000256" key="2">
    <source>
        <dbReference type="SAM" id="MobiDB-lite"/>
    </source>
</evidence>
<dbReference type="GO" id="GO:0005634">
    <property type="term" value="C:nucleus"/>
    <property type="evidence" value="ECO:0007669"/>
    <property type="project" value="TreeGrafter"/>
</dbReference>
<dbReference type="GO" id="GO:0008278">
    <property type="term" value="C:cohesin complex"/>
    <property type="evidence" value="ECO:0007669"/>
    <property type="project" value="TreeGrafter"/>
</dbReference>
<name>A0A9N9AYA2_9GLOM</name>
<sequence>MIAMEDSISESVHDKVSEAETESTRSDSSSNLRRSTRTRKPPKYLLQEVSIPARKTRRVDYDKKNSNVYSGASETENDSPESLPERVKRRGRPKKSSTTQKNVVQRTKRTRRTRKTPEEPPENSVENLMELRDDSSNSSEITRLPEAQNSNKQKFPTNVSRGEPLEESGQTIYESIFSSNTSLENAAFNWSCGCSETLERKTFEESDNIPDVLKTLQDVFKKEPLADYPLISKAKEYKKFRKNLLIFFRRLIGHVKYDVIYDDFFFDTIQAWVVPMSSSPSRPFRHTATTIALNLFSCICEVAQEVHKEWSITSRQLESENRNKASKTAIKELQLKTTDLNKKKNRLYSYFDDLFDGVFVHRYRDVEPIIRSECIKELGVLIIRHPDRFLGDTIIRYLGWQLSDKSPIVRLESLKVLEQLYENETFVSGLRNFTERFKPRLLEMAIRESDVNVRISSIQILTLIHKIGLLDDDERDQLSLLIYCDISKVRKAIASFVKISLEEDFIKEKRTEVQTLMTSSGTKRKRNIDSGSNEEINSTKHDWIAFKCLAEFLIKYGKTLKGDVESSRIGLAIQDLWADLDILHEWHILAEYLSKDHSSTSQSQESQDNINSSDTIEDCYRLSEKEESALVQVFVKCLQLSLVESVTAKDKKKADEQITGRRAEISRTMITILPRLLTKYAPDPGRIVEVLRVPQLMNLSVYSDLRMLKAFEFLVEDIKKLYLKHTHPLVLNHAAATFQYMKQYDILASTVETYLGELQDEVVKTFLEECENKELLDEELTSDQIHSLSVALIRLEQLITVINVINMDDFSEENNKDVYNYIIKLTRRGLLNNFEEEKMVISAINFLWYYLLWKVEHISSEENAKNITPDSLDNFITKRNQIAQTMYDIGISVPSEAPHSIKLAAFRVLGNIYWLFSSDLFEHSSIPELSKLKLECRPGRQERIEQFVEEEIESYRNIYNNAEKKLLKERKNVVIDEEQDFEKPVKKATKNVDIFIEPEERLQIMEIIGTLLRGVRGGWFHVSRSASVICQYGTLGADLDDVIKKLISEFKERISSGETHLFANVFIHSLKKSHSLYVERHIDSTNGTSWLARLCSNALQFRGNKSSRKETGHIVELHKEGISYITSIISGYRLISNNEAISRVIKFFKILTMLLTGINFNDANKIESFLKQEIEANEIIVVESDKQWEPYYSYLLRINNITKKGGGKKDNSLINNEVVSSSSKRSAPVDDDETKSPPKKRKRSSPAEDNNEATIENEDSDRESNASFQSVADIRSKKKLRR</sequence>
<dbReference type="PANTHER" id="PTHR11199:SF0">
    <property type="entry name" value="LD34181P-RELATED"/>
    <property type="match status" value="1"/>
</dbReference>
<evidence type="ECO:0000313" key="5">
    <source>
        <dbReference type="Proteomes" id="UP000789706"/>
    </source>
</evidence>
<dbReference type="InterPro" id="IPR013721">
    <property type="entry name" value="STAG"/>
</dbReference>
<dbReference type="Gene3D" id="1.25.10.10">
    <property type="entry name" value="Leucine-rich Repeat Variant"/>
    <property type="match status" value="1"/>
</dbReference>
<feature type="compositionally biased region" description="Acidic residues" evidence="2">
    <location>
        <begin position="1249"/>
        <end position="1261"/>
    </location>
</feature>
<keyword evidence="1" id="KW-0175">Coiled coil</keyword>
<feature type="compositionally biased region" description="Basic and acidic residues" evidence="2">
    <location>
        <begin position="11"/>
        <end position="25"/>
    </location>
</feature>
<proteinExistence type="predicted"/>
<gene>
    <name evidence="4" type="ORF">DEBURN_LOCUS6858</name>
</gene>
<dbReference type="InterPro" id="IPR020839">
    <property type="entry name" value="SCD"/>
</dbReference>
<dbReference type="InterPro" id="IPR011989">
    <property type="entry name" value="ARM-like"/>
</dbReference>
<feature type="coiled-coil region" evidence="1">
    <location>
        <begin position="945"/>
        <end position="972"/>
    </location>
</feature>
<keyword evidence="5" id="KW-1185">Reference proteome</keyword>
<dbReference type="InterPro" id="IPR039662">
    <property type="entry name" value="Cohesin_Scc3/SA"/>
</dbReference>
<dbReference type="InterPro" id="IPR016024">
    <property type="entry name" value="ARM-type_fold"/>
</dbReference>
<dbReference type="PROSITE" id="PS51425">
    <property type="entry name" value="SCD"/>
    <property type="match status" value="1"/>
</dbReference>
<comment type="caution">
    <text evidence="4">The sequence shown here is derived from an EMBL/GenBank/DDBJ whole genome shotgun (WGS) entry which is preliminary data.</text>
</comment>
<feature type="region of interest" description="Disordered" evidence="2">
    <location>
        <begin position="1"/>
        <end position="166"/>
    </location>
</feature>
<feature type="compositionally biased region" description="Polar residues" evidence="2">
    <location>
        <begin position="1212"/>
        <end position="1225"/>
    </location>
</feature>
<feature type="region of interest" description="Disordered" evidence="2">
    <location>
        <begin position="1206"/>
        <end position="1282"/>
    </location>
</feature>
<dbReference type="SUPFAM" id="SSF48371">
    <property type="entry name" value="ARM repeat"/>
    <property type="match status" value="1"/>
</dbReference>
<evidence type="ECO:0000313" key="4">
    <source>
        <dbReference type="EMBL" id="CAG8546027.1"/>
    </source>
</evidence>
<evidence type="ECO:0000259" key="3">
    <source>
        <dbReference type="PROSITE" id="PS51425"/>
    </source>
</evidence>
<feature type="compositionally biased region" description="Polar residues" evidence="2">
    <location>
        <begin position="136"/>
        <end position="160"/>
    </location>
</feature>
<dbReference type="GO" id="GO:0000785">
    <property type="term" value="C:chromatin"/>
    <property type="evidence" value="ECO:0007669"/>
    <property type="project" value="TreeGrafter"/>
</dbReference>
<dbReference type="Pfam" id="PF08514">
    <property type="entry name" value="STAG"/>
    <property type="match status" value="1"/>
</dbReference>
<protein>
    <submittedName>
        <fullName evidence="4">2319_t:CDS:1</fullName>
    </submittedName>
</protein>
<feature type="compositionally biased region" description="Polar residues" evidence="2">
    <location>
        <begin position="96"/>
        <end position="105"/>
    </location>
</feature>
<dbReference type="Pfam" id="PF24571">
    <property type="entry name" value="HEAT_SCC3-SA"/>
    <property type="match status" value="1"/>
</dbReference>
<dbReference type="Pfam" id="PF21581">
    <property type="entry name" value="SCD"/>
    <property type="match status" value="1"/>
</dbReference>
<dbReference type="Proteomes" id="UP000789706">
    <property type="component" value="Unassembled WGS sequence"/>
</dbReference>
<dbReference type="InterPro" id="IPR056396">
    <property type="entry name" value="HEAT_SCC3-SA"/>
</dbReference>
<dbReference type="GO" id="GO:0007062">
    <property type="term" value="P:sister chromatid cohesion"/>
    <property type="evidence" value="ECO:0007669"/>
    <property type="project" value="UniProtKB-ARBA"/>
</dbReference>
<dbReference type="PANTHER" id="PTHR11199">
    <property type="entry name" value="STROMAL ANTIGEN"/>
    <property type="match status" value="1"/>
</dbReference>
<feature type="domain" description="SCD" evidence="3">
    <location>
        <begin position="359"/>
        <end position="444"/>
    </location>
</feature>
<dbReference type="EMBL" id="CAJVPK010000750">
    <property type="protein sequence ID" value="CAG8546027.1"/>
    <property type="molecule type" value="Genomic_DNA"/>
</dbReference>
<accession>A0A9N9AYA2</accession>
<evidence type="ECO:0000256" key="1">
    <source>
        <dbReference type="SAM" id="Coils"/>
    </source>
</evidence>